<protein>
    <submittedName>
        <fullName evidence="1">Uncharacterized protein</fullName>
    </submittedName>
</protein>
<accession>X1MIW2</accession>
<organism evidence="1">
    <name type="scientific">marine sediment metagenome</name>
    <dbReference type="NCBI Taxonomy" id="412755"/>
    <lineage>
        <taxon>unclassified sequences</taxon>
        <taxon>metagenomes</taxon>
        <taxon>ecological metagenomes</taxon>
    </lineage>
</organism>
<name>X1MIW2_9ZZZZ</name>
<gene>
    <name evidence="1" type="ORF">S06H3_16080</name>
</gene>
<dbReference type="AlphaFoldDB" id="X1MIW2"/>
<reference evidence="1" key="1">
    <citation type="journal article" date="2014" name="Front. Microbiol.">
        <title>High frequency of phylogenetically diverse reductive dehalogenase-homologous genes in deep subseafloor sedimentary metagenomes.</title>
        <authorList>
            <person name="Kawai M."/>
            <person name="Futagami T."/>
            <person name="Toyoda A."/>
            <person name="Takaki Y."/>
            <person name="Nishi S."/>
            <person name="Hori S."/>
            <person name="Arai W."/>
            <person name="Tsubouchi T."/>
            <person name="Morono Y."/>
            <person name="Uchiyama I."/>
            <person name="Ito T."/>
            <person name="Fujiyama A."/>
            <person name="Inagaki F."/>
            <person name="Takami H."/>
        </authorList>
    </citation>
    <scope>NUCLEOTIDE SEQUENCE</scope>
    <source>
        <strain evidence="1">Expedition CK06-06</strain>
    </source>
</reference>
<sequence length="213" mass="23809">NHLRDGVFHDYINYWGVGHGSGDTYTVKYGKIFLRTPDISMHTMGNRVVHLLACSCGAKIIPDLVTRFGARVAIGYEEDFVIGRIREPEEEYSPRPCEEPSSDADCYTPSDCDLEIQRQLLRGASAENAVKASQAKFEREIERYEVGDRSDWYIAGDIARSLFHDMRVQVMYESKVGVPPSLWEKYGPGLAIGTFGVGAVMLGKPALEERGLL</sequence>
<comment type="caution">
    <text evidence="1">The sequence shown here is derived from an EMBL/GenBank/DDBJ whole genome shotgun (WGS) entry which is preliminary data.</text>
</comment>
<feature type="non-terminal residue" evidence="1">
    <location>
        <position position="1"/>
    </location>
</feature>
<proteinExistence type="predicted"/>
<dbReference type="EMBL" id="BARV01007938">
    <property type="protein sequence ID" value="GAI14655.1"/>
    <property type="molecule type" value="Genomic_DNA"/>
</dbReference>
<evidence type="ECO:0000313" key="1">
    <source>
        <dbReference type="EMBL" id="GAI14655.1"/>
    </source>
</evidence>